<reference evidence="1" key="1">
    <citation type="submission" date="2023-10" db="EMBL/GenBank/DDBJ databases">
        <authorList>
            <person name="Chen Y."/>
            <person name="Shah S."/>
            <person name="Dougan E. K."/>
            <person name="Thang M."/>
            <person name="Chan C."/>
        </authorList>
    </citation>
    <scope>NUCLEOTIDE SEQUENCE [LARGE SCALE GENOMIC DNA]</scope>
</reference>
<dbReference type="Proteomes" id="UP001189429">
    <property type="component" value="Unassembled WGS sequence"/>
</dbReference>
<feature type="non-terminal residue" evidence="1">
    <location>
        <position position="1"/>
    </location>
</feature>
<protein>
    <submittedName>
        <fullName evidence="1">Uncharacterized protein</fullName>
    </submittedName>
</protein>
<proteinExistence type="predicted"/>
<comment type="caution">
    <text evidence="1">The sequence shown here is derived from an EMBL/GenBank/DDBJ whole genome shotgun (WGS) entry which is preliminary data.</text>
</comment>
<evidence type="ECO:0000313" key="1">
    <source>
        <dbReference type="EMBL" id="CAK0854812.1"/>
    </source>
</evidence>
<feature type="non-terminal residue" evidence="1">
    <location>
        <position position="545"/>
    </location>
</feature>
<evidence type="ECO:0000313" key="2">
    <source>
        <dbReference type="Proteomes" id="UP001189429"/>
    </source>
</evidence>
<sequence>YLSPRNLDCCARLGLGGHIQLADGAPTYNDAIVALTSGINECERLAAKDAAARWRAKFAEWSTSLWTTTTPMFRDTPPAACQDVGTFRQTWQQQWGPPNHDADGHLQRWRSWAANIAFPRSGQATDWLPNYHVFDNAVQRSKGAAGFDGWAGAELRLVARLAPEIMRELCNLRCNTTREIATDGINDTAAMQLFSWKIAGIPKNEDDSRPIAVGSCILRLWPSALAGAAPEPPTHQWSRRRATSATHAISSRLHSCTLSGAGSEHDLSKARDNIDFAIAEDAFERQGMPPHNTRLCMAAWRAPRFCTMGGKLSRPIWPKRGLPQGDSLAPNAMVGALAPWAPDSGLACMGDRGLTATDAVALAADVAMTTSFDNDVGFTENASKRQTWSVGDDPPKRSEHLGLAAGWAKIENGIGILHGLPGSFAVRIVLAIAYIRPRWTWAAPLLTPVPADNTKRLFRALLNARCTWWCRGRFWALHTNMHPQYSQALQRLLAVSHSKLVWGDFVQNAITAHAASLGLTFITHSDDARGAQLEAPPTDDRRVLQ</sequence>
<organism evidence="1 2">
    <name type="scientific">Prorocentrum cordatum</name>
    <dbReference type="NCBI Taxonomy" id="2364126"/>
    <lineage>
        <taxon>Eukaryota</taxon>
        <taxon>Sar</taxon>
        <taxon>Alveolata</taxon>
        <taxon>Dinophyceae</taxon>
        <taxon>Prorocentrales</taxon>
        <taxon>Prorocentraceae</taxon>
        <taxon>Prorocentrum</taxon>
    </lineage>
</organism>
<accession>A0ABN9U707</accession>
<name>A0ABN9U707_9DINO</name>
<keyword evidence="2" id="KW-1185">Reference proteome</keyword>
<gene>
    <name evidence="1" type="ORF">PCOR1329_LOCUS45761</name>
</gene>
<dbReference type="EMBL" id="CAUYUJ010015504">
    <property type="protein sequence ID" value="CAK0854812.1"/>
    <property type="molecule type" value="Genomic_DNA"/>
</dbReference>